<dbReference type="Pfam" id="PF05569">
    <property type="entry name" value="Peptidase_M56"/>
    <property type="match status" value="1"/>
</dbReference>
<dbReference type="RefSeq" id="WP_317490041.1">
    <property type="nucleotide sequence ID" value="NZ_CP136051.1"/>
</dbReference>
<gene>
    <name evidence="3" type="ORF">RT717_01845</name>
</gene>
<sequence length="358" mass="41330">MIIYVIRFSLSLAIVYVFYKAFFENEKGHGFKRLVLLGGLATSLVVPLVSIDTSESIKSTITAVEPYVPTNYFFWEWLAGAVYLLVVAVLLVRFGVDIYRFLRKAAGHEQRRYGRATVVLLMEDTTPYSFLHYIFINKAQFEAIPPELLKHELAHVQQWHTLDIFLVELVKVLVWINPMVGWYKKAMQLNHEFLADGDVLRTHDTRHYQNILLSYLDGRRPLNMVSGFNFSPTKQRFQMMTRGKSSMYALKQVFIVPLLAVILISCSDNPGVSGKEMLYYWRYTAGMQEILETGEMSKKDLKEGVLLPIETKGQYDTLMAIYKNMSNGQRTSVYKLPAYLEPLTDGDWQQMKQSMQPQ</sequence>
<feature type="domain" description="Peptidase M56" evidence="2">
    <location>
        <begin position="149"/>
        <end position="239"/>
    </location>
</feature>
<proteinExistence type="predicted"/>
<dbReference type="PANTHER" id="PTHR34978:SF3">
    <property type="entry name" value="SLR0241 PROTEIN"/>
    <property type="match status" value="1"/>
</dbReference>
<evidence type="ECO:0000259" key="2">
    <source>
        <dbReference type="Pfam" id="PF05569"/>
    </source>
</evidence>
<protein>
    <submittedName>
        <fullName evidence="3">M56 family metallopeptidase</fullName>
    </submittedName>
</protein>
<keyword evidence="1" id="KW-0472">Membrane</keyword>
<dbReference type="InterPro" id="IPR008756">
    <property type="entry name" value="Peptidase_M56"/>
</dbReference>
<feature type="transmembrane region" description="Helical" evidence="1">
    <location>
        <begin position="72"/>
        <end position="94"/>
    </location>
</feature>
<feature type="transmembrane region" description="Helical" evidence="1">
    <location>
        <begin position="34"/>
        <end position="52"/>
    </location>
</feature>
<evidence type="ECO:0000313" key="3">
    <source>
        <dbReference type="EMBL" id="WOK07362.1"/>
    </source>
</evidence>
<keyword evidence="1" id="KW-1133">Transmembrane helix</keyword>
<evidence type="ECO:0000313" key="4">
    <source>
        <dbReference type="Proteomes" id="UP001302349"/>
    </source>
</evidence>
<dbReference type="InterPro" id="IPR052173">
    <property type="entry name" value="Beta-lactam_resp_regulator"/>
</dbReference>
<dbReference type="EMBL" id="CP136051">
    <property type="protein sequence ID" value="WOK07362.1"/>
    <property type="molecule type" value="Genomic_DNA"/>
</dbReference>
<evidence type="ECO:0000256" key="1">
    <source>
        <dbReference type="SAM" id="Phobius"/>
    </source>
</evidence>
<accession>A0ABZ0IS89</accession>
<organism evidence="3 4">
    <name type="scientific">Imperialibacter roseus</name>
    <dbReference type="NCBI Taxonomy" id="1324217"/>
    <lineage>
        <taxon>Bacteria</taxon>
        <taxon>Pseudomonadati</taxon>
        <taxon>Bacteroidota</taxon>
        <taxon>Cytophagia</taxon>
        <taxon>Cytophagales</taxon>
        <taxon>Flammeovirgaceae</taxon>
        <taxon>Imperialibacter</taxon>
    </lineage>
</organism>
<keyword evidence="1" id="KW-0812">Transmembrane</keyword>
<dbReference type="PANTHER" id="PTHR34978">
    <property type="entry name" value="POSSIBLE SENSOR-TRANSDUCER PROTEIN BLAR"/>
    <property type="match status" value="1"/>
</dbReference>
<keyword evidence="4" id="KW-1185">Reference proteome</keyword>
<dbReference type="Proteomes" id="UP001302349">
    <property type="component" value="Chromosome"/>
</dbReference>
<reference evidence="3 4" key="1">
    <citation type="journal article" date="2023" name="Microbiol. Resour. Announc.">
        <title>Complete Genome Sequence of Imperialibacter roseus strain P4T.</title>
        <authorList>
            <person name="Tizabi D.R."/>
            <person name="Bachvaroff T."/>
            <person name="Hill R.T."/>
        </authorList>
    </citation>
    <scope>NUCLEOTIDE SEQUENCE [LARGE SCALE GENOMIC DNA]</scope>
    <source>
        <strain evidence="3 4">P4T</strain>
    </source>
</reference>
<name>A0ABZ0IS89_9BACT</name>
<feature type="transmembrane region" description="Helical" evidence="1">
    <location>
        <begin position="6"/>
        <end position="22"/>
    </location>
</feature>